<keyword evidence="1" id="KW-0472">Membrane</keyword>
<proteinExistence type="predicted"/>
<keyword evidence="1" id="KW-0812">Transmembrane</keyword>
<evidence type="ECO:0000313" key="2">
    <source>
        <dbReference type="EMBL" id="MFD1140553.1"/>
    </source>
</evidence>
<organism evidence="2 3">
    <name type="scientific">Larkinella insperata</name>
    <dbReference type="NCBI Taxonomy" id="332158"/>
    <lineage>
        <taxon>Bacteria</taxon>
        <taxon>Pseudomonadati</taxon>
        <taxon>Bacteroidota</taxon>
        <taxon>Cytophagia</taxon>
        <taxon>Cytophagales</taxon>
        <taxon>Spirosomataceae</taxon>
        <taxon>Larkinella</taxon>
    </lineage>
</organism>
<feature type="transmembrane region" description="Helical" evidence="1">
    <location>
        <begin position="363"/>
        <end position="384"/>
    </location>
</feature>
<feature type="transmembrane region" description="Helical" evidence="1">
    <location>
        <begin position="303"/>
        <end position="322"/>
    </location>
</feature>
<accession>A0ABW3Q4Q2</accession>
<protein>
    <recommendedName>
        <fullName evidence="4">Glycosyltransferase RgtA/B/C/D-like domain-containing protein</fullName>
    </recommendedName>
</protein>
<dbReference type="Proteomes" id="UP001597116">
    <property type="component" value="Unassembled WGS sequence"/>
</dbReference>
<feature type="transmembrane region" description="Helical" evidence="1">
    <location>
        <begin position="263"/>
        <end position="283"/>
    </location>
</feature>
<feature type="transmembrane region" description="Helical" evidence="1">
    <location>
        <begin position="334"/>
        <end position="351"/>
    </location>
</feature>
<dbReference type="RefSeq" id="WP_265989369.1">
    <property type="nucleotide sequence ID" value="NZ_CP110973.1"/>
</dbReference>
<keyword evidence="3" id="KW-1185">Reference proteome</keyword>
<feature type="transmembrane region" description="Helical" evidence="1">
    <location>
        <begin position="194"/>
        <end position="210"/>
    </location>
</feature>
<gene>
    <name evidence="2" type="ORF">ACFQ4C_05520</name>
</gene>
<feature type="transmembrane region" description="Helical" evidence="1">
    <location>
        <begin position="133"/>
        <end position="155"/>
    </location>
</feature>
<feature type="transmembrane region" description="Helical" evidence="1">
    <location>
        <begin position="84"/>
        <end position="102"/>
    </location>
</feature>
<dbReference type="EMBL" id="JBHTLP010000002">
    <property type="protein sequence ID" value="MFD1140553.1"/>
    <property type="molecule type" value="Genomic_DNA"/>
</dbReference>
<evidence type="ECO:0000256" key="1">
    <source>
        <dbReference type="SAM" id="Phobius"/>
    </source>
</evidence>
<keyword evidence="1" id="KW-1133">Transmembrane helix</keyword>
<name>A0ABW3Q4Q2_9BACT</name>
<comment type="caution">
    <text evidence="2">The sequence shown here is derived from an EMBL/GenBank/DDBJ whole genome shotgun (WGS) entry which is preliminary data.</text>
</comment>
<sequence>MKLFALFFLFLSICALVILKIAAMPSYYLTPDSHYYLQAATNLLNDFSYQIHFKGQNRYCAIWPIGYPGLIAAGSWLSSLSPYWSAKTVNLLAVGGCFLLVWREFKDRAFLITLALCSPSLLQLYANTWSETAFLFGLVGFVIAVAKPAVAWWVLVLWGSFLFLVRYIGGFVVIELLLLTGYQRFRQQPFRRELYALTSLLVVMLAYFANNYHQTGTFSGGHGYPLEEPLAQRIAVGLQGIAQETLAWFRDWDLKNPSLPPPVRWFILMVSAVQGVVLLLLIYRLIRALKQVGTVKPLHRATAFFLLTGAVYVTVMVVIYLTDVSIEDLRFRRLAPASFLFTTGLLIGLTDDSNRAVLARIKFPLVAFCLLAMLHALPKTYLFLRLF</sequence>
<reference evidence="3" key="1">
    <citation type="journal article" date="2019" name="Int. J. Syst. Evol. Microbiol.">
        <title>The Global Catalogue of Microorganisms (GCM) 10K type strain sequencing project: providing services to taxonomists for standard genome sequencing and annotation.</title>
        <authorList>
            <consortium name="The Broad Institute Genomics Platform"/>
            <consortium name="The Broad Institute Genome Sequencing Center for Infectious Disease"/>
            <person name="Wu L."/>
            <person name="Ma J."/>
        </authorList>
    </citation>
    <scope>NUCLEOTIDE SEQUENCE [LARGE SCALE GENOMIC DNA]</scope>
    <source>
        <strain evidence="3">CCUG 55608</strain>
    </source>
</reference>
<evidence type="ECO:0008006" key="4">
    <source>
        <dbReference type="Google" id="ProtNLM"/>
    </source>
</evidence>
<evidence type="ECO:0000313" key="3">
    <source>
        <dbReference type="Proteomes" id="UP001597116"/>
    </source>
</evidence>
<feature type="transmembrane region" description="Helical" evidence="1">
    <location>
        <begin position="161"/>
        <end position="182"/>
    </location>
</feature>